<sequence>MSRKTLWLRSKTEAHIYSLEDVDQLCKPAALGRIFRILWVQFSPILRNHSKRVEDLVRENERLRLEISSTKAEQTKQSSEHKLTAKELESLREEVNHEVKNAALARKEKEVVILRRVIKGREVIWTQERQKYKQTIRLLRDELESQNLAHDACGDEYDEEEEEELVKLAKMLSREREKKRNTNTTKPRIKRSWLEEEESTEEVEDKKPERPLQQYTKIRHSEVAAVVEPINSNKTVELIGIKHGRNQSSNTETVDSANKIPDRQIEQNGVPSTQEEATEASDSAERPTKRTRRQIEHGSNRNARCSSVSSSPTTSYQYPAKTKQRDQSLSNFKHGRGLLVSDEKIREQMEGLLF</sequence>
<evidence type="ECO:0000313" key="3">
    <source>
        <dbReference type="Proteomes" id="UP001370758"/>
    </source>
</evidence>
<feature type="region of interest" description="Disordered" evidence="1">
    <location>
        <begin position="174"/>
        <end position="215"/>
    </location>
</feature>
<accession>A0AAV9VR29</accession>
<protein>
    <submittedName>
        <fullName evidence="2">Uncharacterized protein</fullName>
    </submittedName>
</protein>
<dbReference type="AlphaFoldDB" id="A0AAV9VR29"/>
<name>A0AAV9VR29_9PEZI</name>
<feature type="compositionally biased region" description="Low complexity" evidence="1">
    <location>
        <begin position="306"/>
        <end position="315"/>
    </location>
</feature>
<reference evidence="2 3" key="1">
    <citation type="submission" date="2023-08" db="EMBL/GenBank/DDBJ databases">
        <authorList>
            <person name="Palmer J.M."/>
        </authorList>
    </citation>
    <scope>NUCLEOTIDE SEQUENCE [LARGE SCALE GENOMIC DNA]</scope>
    <source>
        <strain evidence="2 3">TWF481</strain>
    </source>
</reference>
<evidence type="ECO:0000313" key="2">
    <source>
        <dbReference type="EMBL" id="KAK6495645.1"/>
    </source>
</evidence>
<dbReference type="EMBL" id="JAVHJL010000012">
    <property type="protein sequence ID" value="KAK6495645.1"/>
    <property type="molecule type" value="Genomic_DNA"/>
</dbReference>
<proteinExistence type="predicted"/>
<comment type="caution">
    <text evidence="2">The sequence shown here is derived from an EMBL/GenBank/DDBJ whole genome shotgun (WGS) entry which is preliminary data.</text>
</comment>
<keyword evidence="3" id="KW-1185">Reference proteome</keyword>
<feature type="compositionally biased region" description="Polar residues" evidence="1">
    <location>
        <begin position="266"/>
        <end position="275"/>
    </location>
</feature>
<dbReference type="Proteomes" id="UP001370758">
    <property type="component" value="Unassembled WGS sequence"/>
</dbReference>
<feature type="compositionally biased region" description="Basic residues" evidence="1">
    <location>
        <begin position="181"/>
        <end position="191"/>
    </location>
</feature>
<gene>
    <name evidence="2" type="ORF">TWF481_002693</name>
</gene>
<organism evidence="2 3">
    <name type="scientific">Arthrobotrys musiformis</name>
    <dbReference type="NCBI Taxonomy" id="47236"/>
    <lineage>
        <taxon>Eukaryota</taxon>
        <taxon>Fungi</taxon>
        <taxon>Dikarya</taxon>
        <taxon>Ascomycota</taxon>
        <taxon>Pezizomycotina</taxon>
        <taxon>Orbiliomycetes</taxon>
        <taxon>Orbiliales</taxon>
        <taxon>Orbiliaceae</taxon>
        <taxon>Arthrobotrys</taxon>
    </lineage>
</organism>
<feature type="compositionally biased region" description="Basic and acidic residues" evidence="1">
    <location>
        <begin position="283"/>
        <end position="299"/>
    </location>
</feature>
<feature type="region of interest" description="Disordered" evidence="1">
    <location>
        <begin position="241"/>
        <end position="330"/>
    </location>
</feature>
<feature type="compositionally biased region" description="Polar residues" evidence="1">
    <location>
        <begin position="246"/>
        <end position="256"/>
    </location>
</feature>
<evidence type="ECO:0000256" key="1">
    <source>
        <dbReference type="SAM" id="MobiDB-lite"/>
    </source>
</evidence>